<keyword evidence="12 14" id="KW-0472">Membrane</keyword>
<evidence type="ECO:0000256" key="1">
    <source>
        <dbReference type="ARBA" id="ARBA00004477"/>
    </source>
</evidence>
<comment type="caution">
    <text evidence="15">The sequence shown here is derived from an EMBL/GenBank/DDBJ whole genome shotgun (WGS) entry which is preliminary data.</text>
</comment>
<name>A0A2V0P709_9CHLO</name>
<evidence type="ECO:0000256" key="2">
    <source>
        <dbReference type="ARBA" id="ARBA00004771"/>
    </source>
</evidence>
<dbReference type="EMBL" id="BDRX01000055">
    <property type="protein sequence ID" value="GBF94712.1"/>
    <property type="molecule type" value="Genomic_DNA"/>
</dbReference>
<evidence type="ECO:0000256" key="7">
    <source>
        <dbReference type="ARBA" id="ARBA00022692"/>
    </source>
</evidence>
<keyword evidence="13 15" id="KW-0012">Acyltransferase</keyword>
<keyword evidence="9 14" id="KW-0256">Endoplasmic reticulum</keyword>
<comment type="pathway">
    <text evidence="2">Glycerolipid metabolism; triacylglycerol biosynthesis.</text>
</comment>
<dbReference type="GO" id="GO:0006071">
    <property type="term" value="P:glycerol metabolic process"/>
    <property type="evidence" value="ECO:0007669"/>
    <property type="project" value="UniProtKB-KW"/>
</dbReference>
<dbReference type="InParanoid" id="A0A2V0P709"/>
<evidence type="ECO:0000256" key="5">
    <source>
        <dbReference type="ARBA" id="ARBA00022516"/>
    </source>
</evidence>
<keyword evidence="10 14" id="KW-1133">Transmembrane helix</keyword>
<evidence type="ECO:0000256" key="4">
    <source>
        <dbReference type="ARBA" id="ARBA00005420"/>
    </source>
</evidence>
<sequence>MAAKAAAKAAAGAKRPAEARLPPPRSPSWRQKAVVAIYIYFIPVLVAANLAMLLTRWTAVLWLLYTLYINVGPARLASKDGSWPKLLRRAKFWRHFADYFPVRLHKTGDLDPGARYVFVVHPHGIVSTFCWPVFDTNATGFAEKFPGIDVHPMTLGVNFRLPLVREFLLAVGVADASEEACLRLLGRGPGSSIMLAVGGAQESLHCEPGTMDLVLKRRKGFARIALTTGARLVPVIGFGENELFDILPTPPGSFRARVQALLKSTAGFVLPNAVGTSLVFGKTGWMPHARPLDVVVGAPLEFDIGRLLKGAPDSEMPMEKLVDAFHEQYCEALQKLYDDHKEKFHKGRAREMRLVE</sequence>
<keyword evidence="16" id="KW-1185">Reference proteome</keyword>
<evidence type="ECO:0000256" key="6">
    <source>
        <dbReference type="ARBA" id="ARBA00022679"/>
    </source>
</evidence>
<dbReference type="CDD" id="cd07987">
    <property type="entry name" value="LPLAT_MGAT-like"/>
    <property type="match status" value="1"/>
</dbReference>
<dbReference type="InterPro" id="IPR007130">
    <property type="entry name" value="DAGAT"/>
</dbReference>
<dbReference type="GO" id="GO:0019432">
    <property type="term" value="P:triglyceride biosynthetic process"/>
    <property type="evidence" value="ECO:0007669"/>
    <property type="project" value="TreeGrafter"/>
</dbReference>
<evidence type="ECO:0000313" key="16">
    <source>
        <dbReference type="Proteomes" id="UP000247498"/>
    </source>
</evidence>
<comment type="caution">
    <text evidence="14">Lacks conserved residue(s) required for the propagation of feature annotation.</text>
</comment>
<comment type="pathway">
    <text evidence="3">Lipid metabolism.</text>
</comment>
<dbReference type="AlphaFoldDB" id="A0A2V0P709"/>
<comment type="subcellular location">
    <subcellularLocation>
        <location evidence="1 14">Endoplasmic reticulum membrane</location>
        <topology evidence="1 14">Multi-pass membrane protein</topology>
    </subcellularLocation>
</comment>
<keyword evidence="7 14" id="KW-0812">Transmembrane</keyword>
<dbReference type="STRING" id="307507.A0A2V0P709"/>
<dbReference type="Proteomes" id="UP000247498">
    <property type="component" value="Unassembled WGS sequence"/>
</dbReference>
<keyword evidence="5" id="KW-0444">Lipid biosynthesis</keyword>
<keyword evidence="6 14" id="KW-0808">Transferase</keyword>
<gene>
    <name evidence="15" type="ORF">Rsub_07595</name>
</gene>
<evidence type="ECO:0000256" key="10">
    <source>
        <dbReference type="ARBA" id="ARBA00022989"/>
    </source>
</evidence>
<accession>A0A2V0P709</accession>
<evidence type="ECO:0000256" key="12">
    <source>
        <dbReference type="ARBA" id="ARBA00023136"/>
    </source>
</evidence>
<dbReference type="PANTHER" id="PTHR12317:SF0">
    <property type="entry name" value="ACYLTRANSFERASE"/>
    <property type="match status" value="1"/>
</dbReference>
<evidence type="ECO:0000256" key="11">
    <source>
        <dbReference type="ARBA" id="ARBA00023098"/>
    </source>
</evidence>
<dbReference type="OrthoDB" id="264532at2759"/>
<protein>
    <recommendedName>
        <fullName evidence="14">Acyltransferase</fullName>
        <ecNumber evidence="14">2.3.1.-</ecNumber>
    </recommendedName>
</protein>
<evidence type="ECO:0000256" key="8">
    <source>
        <dbReference type="ARBA" id="ARBA00022798"/>
    </source>
</evidence>
<keyword evidence="8" id="KW-0319">Glycerol metabolism</keyword>
<keyword evidence="11" id="KW-0443">Lipid metabolism</keyword>
<dbReference type="GO" id="GO:0004144">
    <property type="term" value="F:diacylglycerol O-acyltransferase activity"/>
    <property type="evidence" value="ECO:0007669"/>
    <property type="project" value="TreeGrafter"/>
</dbReference>
<evidence type="ECO:0000313" key="15">
    <source>
        <dbReference type="EMBL" id="GBF94712.1"/>
    </source>
</evidence>
<dbReference type="EC" id="2.3.1.-" evidence="14"/>
<evidence type="ECO:0000256" key="9">
    <source>
        <dbReference type="ARBA" id="ARBA00022824"/>
    </source>
</evidence>
<evidence type="ECO:0000256" key="13">
    <source>
        <dbReference type="ARBA" id="ARBA00023315"/>
    </source>
</evidence>
<evidence type="ECO:0000256" key="3">
    <source>
        <dbReference type="ARBA" id="ARBA00005189"/>
    </source>
</evidence>
<dbReference type="Pfam" id="PF03982">
    <property type="entry name" value="DAGAT"/>
    <property type="match status" value="1"/>
</dbReference>
<comment type="similarity">
    <text evidence="4 14">Belongs to the diacylglycerol acyltransferase family.</text>
</comment>
<feature type="transmembrane region" description="Helical" evidence="14">
    <location>
        <begin position="33"/>
        <end position="53"/>
    </location>
</feature>
<organism evidence="15 16">
    <name type="scientific">Raphidocelis subcapitata</name>
    <dbReference type="NCBI Taxonomy" id="307507"/>
    <lineage>
        <taxon>Eukaryota</taxon>
        <taxon>Viridiplantae</taxon>
        <taxon>Chlorophyta</taxon>
        <taxon>core chlorophytes</taxon>
        <taxon>Chlorophyceae</taxon>
        <taxon>CS clade</taxon>
        <taxon>Sphaeropleales</taxon>
        <taxon>Selenastraceae</taxon>
        <taxon>Raphidocelis</taxon>
    </lineage>
</organism>
<evidence type="ECO:0000256" key="14">
    <source>
        <dbReference type="RuleBase" id="RU367023"/>
    </source>
</evidence>
<proteinExistence type="inferred from homology"/>
<dbReference type="PANTHER" id="PTHR12317">
    <property type="entry name" value="DIACYLGLYCEROL O-ACYLTRANSFERASE"/>
    <property type="match status" value="1"/>
</dbReference>
<reference evidence="15 16" key="1">
    <citation type="journal article" date="2018" name="Sci. Rep.">
        <title>Raphidocelis subcapitata (=Pseudokirchneriella subcapitata) provides an insight into genome evolution and environmental adaptations in the Sphaeropleales.</title>
        <authorList>
            <person name="Suzuki S."/>
            <person name="Yamaguchi H."/>
            <person name="Nakajima N."/>
            <person name="Kawachi M."/>
        </authorList>
    </citation>
    <scope>NUCLEOTIDE SEQUENCE [LARGE SCALE GENOMIC DNA]</scope>
    <source>
        <strain evidence="15 16">NIES-35</strain>
    </source>
</reference>
<dbReference type="GO" id="GO:0005789">
    <property type="term" value="C:endoplasmic reticulum membrane"/>
    <property type="evidence" value="ECO:0007669"/>
    <property type="project" value="UniProtKB-SubCell"/>
</dbReference>